<feature type="transmembrane region" description="Helical" evidence="1">
    <location>
        <begin position="99"/>
        <end position="122"/>
    </location>
</feature>
<dbReference type="AlphaFoldDB" id="A0A9P6RBQ5"/>
<organism evidence="2 3">
    <name type="scientific">Linnemannia gamsii</name>
    <dbReference type="NCBI Taxonomy" id="64522"/>
    <lineage>
        <taxon>Eukaryota</taxon>
        <taxon>Fungi</taxon>
        <taxon>Fungi incertae sedis</taxon>
        <taxon>Mucoromycota</taxon>
        <taxon>Mortierellomycotina</taxon>
        <taxon>Mortierellomycetes</taxon>
        <taxon>Mortierellales</taxon>
        <taxon>Mortierellaceae</taxon>
        <taxon>Linnemannia</taxon>
    </lineage>
</organism>
<accession>A0A9P6RBQ5</accession>
<keyword evidence="1" id="KW-0472">Membrane</keyword>
<sequence length="196" mass="21569">MTATDISKRIAQEWPRFFVGAFATWGLISGIQSLWLGISLNSFVNNRKVFGGGELMGPEEEDRIVKATLIIVGGFLTLTNGIALYGAIRKSILATKTSLIVWIVQMSWLAIVIVVMFIALLGMSDRDREGIPGPSVMDIAKLAASFGVTLFQGWSLFVYLRDLKNRPRNAWGFLVSRDQGVFEYEPVGTSSGPVHL</sequence>
<dbReference type="OrthoDB" id="2424059at2759"/>
<proteinExistence type="predicted"/>
<dbReference type="Proteomes" id="UP000823405">
    <property type="component" value="Unassembled WGS sequence"/>
</dbReference>
<evidence type="ECO:0000313" key="3">
    <source>
        <dbReference type="Proteomes" id="UP000823405"/>
    </source>
</evidence>
<feature type="transmembrane region" description="Helical" evidence="1">
    <location>
        <begin position="142"/>
        <end position="160"/>
    </location>
</feature>
<comment type="caution">
    <text evidence="2">The sequence shown here is derived from an EMBL/GenBank/DDBJ whole genome shotgun (WGS) entry which is preliminary data.</text>
</comment>
<protein>
    <submittedName>
        <fullName evidence="2">Uncharacterized protein</fullName>
    </submittedName>
</protein>
<evidence type="ECO:0000256" key="1">
    <source>
        <dbReference type="SAM" id="Phobius"/>
    </source>
</evidence>
<dbReference type="EMBL" id="JAAAIN010000480">
    <property type="protein sequence ID" value="KAG0313934.1"/>
    <property type="molecule type" value="Genomic_DNA"/>
</dbReference>
<evidence type="ECO:0000313" key="2">
    <source>
        <dbReference type="EMBL" id="KAG0313934.1"/>
    </source>
</evidence>
<keyword evidence="1" id="KW-0812">Transmembrane</keyword>
<name>A0A9P6RBQ5_9FUNG</name>
<keyword evidence="3" id="KW-1185">Reference proteome</keyword>
<feature type="transmembrane region" description="Helical" evidence="1">
    <location>
        <begin position="17"/>
        <end position="44"/>
    </location>
</feature>
<keyword evidence="1" id="KW-1133">Transmembrane helix</keyword>
<reference evidence="2" key="1">
    <citation type="journal article" date="2020" name="Fungal Divers.">
        <title>Resolving the Mortierellaceae phylogeny through synthesis of multi-gene phylogenetics and phylogenomics.</title>
        <authorList>
            <person name="Vandepol N."/>
            <person name="Liber J."/>
            <person name="Desiro A."/>
            <person name="Na H."/>
            <person name="Kennedy M."/>
            <person name="Barry K."/>
            <person name="Grigoriev I.V."/>
            <person name="Miller A.N."/>
            <person name="O'Donnell K."/>
            <person name="Stajich J.E."/>
            <person name="Bonito G."/>
        </authorList>
    </citation>
    <scope>NUCLEOTIDE SEQUENCE</scope>
    <source>
        <strain evidence="2">NVP60</strain>
    </source>
</reference>
<feature type="transmembrane region" description="Helical" evidence="1">
    <location>
        <begin position="64"/>
        <end position="87"/>
    </location>
</feature>
<gene>
    <name evidence="2" type="ORF">BGZ97_009776</name>
</gene>